<feature type="domain" description="BTB" evidence="6">
    <location>
        <begin position="29"/>
        <end position="97"/>
    </location>
</feature>
<dbReference type="GO" id="GO:0009958">
    <property type="term" value="P:positive gravitropism"/>
    <property type="evidence" value="ECO:0007669"/>
    <property type="project" value="UniProtKB-ARBA"/>
</dbReference>
<dbReference type="InterPro" id="IPR027356">
    <property type="entry name" value="NPH3_dom"/>
</dbReference>
<evidence type="ECO:0000313" key="9">
    <source>
        <dbReference type="Proteomes" id="UP001159364"/>
    </source>
</evidence>
<dbReference type="GO" id="GO:0005829">
    <property type="term" value="C:cytosol"/>
    <property type="evidence" value="ECO:0007669"/>
    <property type="project" value="UniProtKB-ARBA"/>
</dbReference>
<dbReference type="AlphaFoldDB" id="A0AAV8THD8"/>
<dbReference type="FunFam" id="3.30.710.10:FF:000173">
    <property type="entry name" value="BTB/POZ domain-containing protein NPY2"/>
    <property type="match status" value="1"/>
</dbReference>
<comment type="caution">
    <text evidence="8">The sequence shown here is derived from an EMBL/GenBank/DDBJ whole genome shotgun (WGS) entry which is preliminary data.</text>
</comment>
<proteinExistence type="inferred from homology"/>
<dbReference type="PANTHER" id="PTHR32370">
    <property type="entry name" value="OS12G0117600 PROTEIN"/>
    <property type="match status" value="1"/>
</dbReference>
<evidence type="ECO:0000256" key="1">
    <source>
        <dbReference type="ARBA" id="ARBA00004906"/>
    </source>
</evidence>
<dbReference type="InterPro" id="IPR000210">
    <property type="entry name" value="BTB/POZ_dom"/>
</dbReference>
<feature type="region of interest" description="Disordered" evidence="5">
    <location>
        <begin position="591"/>
        <end position="628"/>
    </location>
</feature>
<keyword evidence="2" id="KW-0597">Phosphoprotein</keyword>
<evidence type="ECO:0000259" key="6">
    <source>
        <dbReference type="PROSITE" id="PS50097"/>
    </source>
</evidence>
<evidence type="ECO:0000256" key="4">
    <source>
        <dbReference type="PROSITE-ProRule" id="PRU00982"/>
    </source>
</evidence>
<evidence type="ECO:0000256" key="3">
    <source>
        <dbReference type="ARBA" id="ARBA00022786"/>
    </source>
</evidence>
<name>A0AAV8THD8_9ROSI</name>
<reference evidence="8 9" key="1">
    <citation type="submission" date="2021-09" db="EMBL/GenBank/DDBJ databases">
        <title>Genomic insights and catalytic innovation underlie evolution of tropane alkaloids biosynthesis.</title>
        <authorList>
            <person name="Wang Y.-J."/>
            <person name="Tian T."/>
            <person name="Huang J.-P."/>
            <person name="Huang S.-X."/>
        </authorList>
    </citation>
    <scope>NUCLEOTIDE SEQUENCE [LARGE SCALE GENOMIC DNA]</scope>
    <source>
        <strain evidence="8">KIB-2018</strain>
        <tissue evidence="8">Leaf</tissue>
    </source>
</reference>
<dbReference type="InterPro" id="IPR011333">
    <property type="entry name" value="SKP1/BTB/POZ_sf"/>
</dbReference>
<dbReference type="SUPFAM" id="SSF54695">
    <property type="entry name" value="POZ domain"/>
    <property type="match status" value="1"/>
</dbReference>
<dbReference type="EMBL" id="JAIWQS010000005">
    <property type="protein sequence ID" value="KAJ8765665.1"/>
    <property type="molecule type" value="Genomic_DNA"/>
</dbReference>
<feature type="compositionally biased region" description="Low complexity" evidence="5">
    <location>
        <begin position="597"/>
        <end position="609"/>
    </location>
</feature>
<feature type="domain" description="NPH3" evidence="7">
    <location>
        <begin position="211"/>
        <end position="488"/>
    </location>
</feature>
<evidence type="ECO:0000256" key="5">
    <source>
        <dbReference type="SAM" id="MobiDB-lite"/>
    </source>
</evidence>
<evidence type="ECO:0000313" key="8">
    <source>
        <dbReference type="EMBL" id="KAJ8765665.1"/>
    </source>
</evidence>
<protein>
    <submittedName>
        <fullName evidence="8">Uncharacterized protein</fullName>
    </submittedName>
</protein>
<evidence type="ECO:0000259" key="7">
    <source>
        <dbReference type="PROSITE" id="PS51649"/>
    </source>
</evidence>
<gene>
    <name evidence="8" type="ORF">K2173_014787</name>
</gene>
<dbReference type="GO" id="GO:0016020">
    <property type="term" value="C:membrane"/>
    <property type="evidence" value="ECO:0007669"/>
    <property type="project" value="UniProtKB-ARBA"/>
</dbReference>
<dbReference type="PROSITE" id="PS50097">
    <property type="entry name" value="BTB"/>
    <property type="match status" value="1"/>
</dbReference>
<accession>A0AAV8THD8</accession>
<dbReference type="Pfam" id="PF03000">
    <property type="entry name" value="NPH3"/>
    <property type="match status" value="1"/>
</dbReference>
<evidence type="ECO:0000256" key="2">
    <source>
        <dbReference type="ARBA" id="ARBA00022553"/>
    </source>
</evidence>
<comment type="pathway">
    <text evidence="1">Protein modification; protein ubiquitination.</text>
</comment>
<organism evidence="8 9">
    <name type="scientific">Erythroxylum novogranatense</name>
    <dbReference type="NCBI Taxonomy" id="1862640"/>
    <lineage>
        <taxon>Eukaryota</taxon>
        <taxon>Viridiplantae</taxon>
        <taxon>Streptophyta</taxon>
        <taxon>Embryophyta</taxon>
        <taxon>Tracheophyta</taxon>
        <taxon>Spermatophyta</taxon>
        <taxon>Magnoliopsida</taxon>
        <taxon>eudicotyledons</taxon>
        <taxon>Gunneridae</taxon>
        <taxon>Pentapetalae</taxon>
        <taxon>rosids</taxon>
        <taxon>fabids</taxon>
        <taxon>Malpighiales</taxon>
        <taxon>Erythroxylaceae</taxon>
        <taxon>Erythroxylum</taxon>
    </lineage>
</organism>
<dbReference type="Proteomes" id="UP001159364">
    <property type="component" value="Linkage Group LG05"/>
</dbReference>
<keyword evidence="3" id="KW-0833">Ubl conjugation pathway</keyword>
<dbReference type="PROSITE" id="PS51649">
    <property type="entry name" value="NPH3"/>
    <property type="match status" value="1"/>
</dbReference>
<dbReference type="Gene3D" id="3.30.710.10">
    <property type="entry name" value="Potassium Channel Kv1.1, Chain A"/>
    <property type="match status" value="1"/>
</dbReference>
<comment type="similarity">
    <text evidence="4">Belongs to the NPH3 family.</text>
</comment>
<dbReference type="InterPro" id="IPR043454">
    <property type="entry name" value="NPH3/RPT2-like"/>
</dbReference>
<sequence length="628" mass="70187">MKFMKLGSKLDSFQTDGDNIRYLATELATDIIVDVGNVKFYLHKFPLLSKSARLQKLVATTSDENNDEINIQDIPGGPAAFEICAKFCYGMTVTLNAYNVVAARCAAEYLEMYETIEKGNLIYKIEVFLNSSIFRSWKDSIIVLQTMKSLLPQSEELKLVSSCLDSIASKACIDTSKVDWSYTYNRKKLPSENGKDPLWNGMRKSLMVPKDWWVEDLCELQVDLYKRVITTIKAKERVSDNIIGEALHAYALRRLPSFNKGMVQSGDILQYKSLAETIFWLLPTEKGSVPCSFLLRLLKASILLECGERDRNELMRQIGQQLEEATVADLLIRAPAEETTMYDVDIVQSLVEKFVTHERSTQTAFPLETEFQECKSPHFGSDAPKVKVAKLVEGYLTEIARDPNLPVSKFVSLAEMVSSFQRPSHDGLYRAIDMYLKEHGGISKSERKRICKLMDCRKLSVDACMHAVQNERLPLRVVVQILFFEQVRQATSSAGNSSSELPASIRALIPVGSNGSSRSTATNTEEDWDAVPTSEDIKALKGEIATLRLGSSGSDRNLNGGAKNDTERVAASNMKGLLMSKIFSKLWSNKERNGDISSSDTSESRSPGSVVAEEMKSTPSRSRRRSIS</sequence>
<dbReference type="Pfam" id="PF00651">
    <property type="entry name" value="BTB"/>
    <property type="match status" value="1"/>
</dbReference>
<keyword evidence="9" id="KW-1185">Reference proteome</keyword>
<dbReference type="CDD" id="cd18312">
    <property type="entry name" value="BTB_POZ_NPY3-like"/>
    <property type="match status" value="1"/>
</dbReference>